<dbReference type="EMBL" id="JAPWTK010000448">
    <property type="protein sequence ID" value="KAJ8940165.1"/>
    <property type="molecule type" value="Genomic_DNA"/>
</dbReference>
<dbReference type="AlphaFoldDB" id="A0AAV8XM56"/>
<dbReference type="PANTHER" id="PTHR11266">
    <property type="entry name" value="PEROXISOMAL MEMBRANE PROTEIN 2, PXMP2 MPV17"/>
    <property type="match status" value="1"/>
</dbReference>
<proteinExistence type="inferred from homology"/>
<comment type="caution">
    <text evidence="8">The sequence shown here is derived from an EMBL/GenBank/DDBJ whole genome shotgun (WGS) entry which is preliminary data.</text>
</comment>
<evidence type="ECO:0000256" key="2">
    <source>
        <dbReference type="ARBA" id="ARBA00006824"/>
    </source>
</evidence>
<evidence type="ECO:0000256" key="3">
    <source>
        <dbReference type="ARBA" id="ARBA00022692"/>
    </source>
</evidence>
<keyword evidence="9" id="KW-1185">Reference proteome</keyword>
<evidence type="ECO:0000256" key="5">
    <source>
        <dbReference type="ARBA" id="ARBA00023136"/>
    </source>
</evidence>
<feature type="transmembrane region" description="Helical" evidence="7">
    <location>
        <begin position="135"/>
        <end position="153"/>
    </location>
</feature>
<protein>
    <recommendedName>
        <fullName evidence="6">Mitochondrial inner membrane protein Mpv17</fullName>
    </recommendedName>
</protein>
<dbReference type="PANTHER" id="PTHR11266:SF17">
    <property type="entry name" value="PROTEIN MPV17"/>
    <property type="match status" value="1"/>
</dbReference>
<evidence type="ECO:0000256" key="6">
    <source>
        <dbReference type="ARBA" id="ARBA00049743"/>
    </source>
</evidence>
<evidence type="ECO:0000313" key="8">
    <source>
        <dbReference type="EMBL" id="KAJ8940165.1"/>
    </source>
</evidence>
<evidence type="ECO:0000313" key="9">
    <source>
        <dbReference type="Proteomes" id="UP001162162"/>
    </source>
</evidence>
<comment type="subcellular location">
    <subcellularLocation>
        <location evidence="1">Membrane</location>
        <topology evidence="1">Multi-pass membrane protein</topology>
    </subcellularLocation>
</comment>
<evidence type="ECO:0000256" key="7">
    <source>
        <dbReference type="RuleBase" id="RU363053"/>
    </source>
</evidence>
<dbReference type="GO" id="GO:0016020">
    <property type="term" value="C:membrane"/>
    <property type="evidence" value="ECO:0007669"/>
    <property type="project" value="UniProtKB-SubCell"/>
</dbReference>
<dbReference type="InterPro" id="IPR007248">
    <property type="entry name" value="Mpv17_PMP22"/>
</dbReference>
<keyword evidence="3 7" id="KW-0812">Transmembrane</keyword>
<accession>A0AAV8XM56</accession>
<dbReference type="Pfam" id="PF04117">
    <property type="entry name" value="Mpv17_PMP22"/>
    <property type="match status" value="1"/>
</dbReference>
<feature type="transmembrane region" description="Helical" evidence="7">
    <location>
        <begin position="20"/>
        <end position="38"/>
    </location>
</feature>
<evidence type="ECO:0000256" key="4">
    <source>
        <dbReference type="ARBA" id="ARBA00022989"/>
    </source>
</evidence>
<keyword evidence="4 7" id="KW-1133">Transmembrane helix</keyword>
<dbReference type="GO" id="GO:0005739">
    <property type="term" value="C:mitochondrion"/>
    <property type="evidence" value="ECO:0007669"/>
    <property type="project" value="TreeGrafter"/>
</dbReference>
<gene>
    <name evidence="8" type="ORF">NQ318_019374</name>
</gene>
<sequence length="221" mass="25472">MNRCNRLFTVYSKLLKKHTLLVQSVQTGFIMGMGDLVAQTVVEKKPLKHVEFFENSPVFYFRNWASGLIMGMGDLTAQTSEKQSLKQLDLLRTSHFFGLGLTLVGPASSRWYKILSKTFGEEGSSVALKKVAADQLIFAPVFMVIFMIALNGLRGKDWEHIRKELNAKYFDLLINNYKIWPAVQLINFYMIPLNYQILFVQSVALFWNVFVSWKLEQDIKD</sequence>
<feature type="transmembrane region" description="Helical" evidence="7">
    <location>
        <begin position="193"/>
        <end position="213"/>
    </location>
</feature>
<evidence type="ECO:0000256" key="1">
    <source>
        <dbReference type="ARBA" id="ARBA00004141"/>
    </source>
</evidence>
<dbReference type="GO" id="GO:1901858">
    <property type="term" value="P:regulation of mitochondrial DNA metabolic process"/>
    <property type="evidence" value="ECO:0007669"/>
    <property type="project" value="TreeGrafter"/>
</dbReference>
<organism evidence="8 9">
    <name type="scientific">Aromia moschata</name>
    <dbReference type="NCBI Taxonomy" id="1265417"/>
    <lineage>
        <taxon>Eukaryota</taxon>
        <taxon>Metazoa</taxon>
        <taxon>Ecdysozoa</taxon>
        <taxon>Arthropoda</taxon>
        <taxon>Hexapoda</taxon>
        <taxon>Insecta</taxon>
        <taxon>Pterygota</taxon>
        <taxon>Neoptera</taxon>
        <taxon>Endopterygota</taxon>
        <taxon>Coleoptera</taxon>
        <taxon>Polyphaga</taxon>
        <taxon>Cucujiformia</taxon>
        <taxon>Chrysomeloidea</taxon>
        <taxon>Cerambycidae</taxon>
        <taxon>Cerambycinae</taxon>
        <taxon>Callichromatini</taxon>
        <taxon>Aromia</taxon>
    </lineage>
</organism>
<keyword evidence="5 7" id="KW-0472">Membrane</keyword>
<comment type="similarity">
    <text evidence="2 7">Belongs to the peroxisomal membrane protein PXMP2/4 family.</text>
</comment>
<name>A0AAV8XM56_9CUCU</name>
<reference evidence="8" key="1">
    <citation type="journal article" date="2023" name="Insect Mol. Biol.">
        <title>Genome sequencing provides insights into the evolution of gene families encoding plant cell wall-degrading enzymes in longhorned beetles.</title>
        <authorList>
            <person name="Shin N.R."/>
            <person name="Okamura Y."/>
            <person name="Kirsch R."/>
            <person name="Pauchet Y."/>
        </authorList>
    </citation>
    <scope>NUCLEOTIDE SEQUENCE</scope>
    <source>
        <strain evidence="8">AMC_N1</strain>
    </source>
</reference>
<dbReference type="GO" id="GO:0015267">
    <property type="term" value="F:channel activity"/>
    <property type="evidence" value="ECO:0007669"/>
    <property type="project" value="TreeGrafter"/>
</dbReference>
<dbReference type="Proteomes" id="UP001162162">
    <property type="component" value="Unassembled WGS sequence"/>
</dbReference>